<keyword evidence="1" id="KW-0808">Transferase</keyword>
<keyword evidence="8" id="KW-0648">Protein biosynthesis</keyword>
<organism evidence="8 9">
    <name type="scientific">Schistosoma bovis</name>
    <name type="common">Blood fluke</name>
    <dbReference type="NCBI Taxonomy" id="6184"/>
    <lineage>
        <taxon>Eukaryota</taxon>
        <taxon>Metazoa</taxon>
        <taxon>Spiralia</taxon>
        <taxon>Lophotrochozoa</taxon>
        <taxon>Platyhelminthes</taxon>
        <taxon>Trematoda</taxon>
        <taxon>Digenea</taxon>
        <taxon>Strigeidida</taxon>
        <taxon>Schistosomatoidea</taxon>
        <taxon>Schistosomatidae</taxon>
        <taxon>Schistosoma</taxon>
    </lineage>
</organism>
<dbReference type="Pfam" id="PF00069">
    <property type="entry name" value="Pkinase"/>
    <property type="match status" value="2"/>
</dbReference>
<dbReference type="GO" id="GO:0005634">
    <property type="term" value="C:nucleus"/>
    <property type="evidence" value="ECO:0007669"/>
    <property type="project" value="TreeGrafter"/>
</dbReference>
<evidence type="ECO:0000313" key="8">
    <source>
        <dbReference type="EMBL" id="RTG85759.1"/>
    </source>
</evidence>
<keyword evidence="3 8" id="KW-0418">Kinase</keyword>
<dbReference type="InterPro" id="IPR000719">
    <property type="entry name" value="Prot_kinase_dom"/>
</dbReference>
<evidence type="ECO:0000256" key="6">
    <source>
        <dbReference type="PROSITE-ProRule" id="PRU10141"/>
    </source>
</evidence>
<evidence type="ECO:0000259" key="7">
    <source>
        <dbReference type="PROSITE" id="PS50011"/>
    </source>
</evidence>
<proteinExistence type="inferred from homology"/>
<dbReference type="Proteomes" id="UP000290809">
    <property type="component" value="Unassembled WGS sequence"/>
</dbReference>
<dbReference type="SUPFAM" id="SSF56112">
    <property type="entry name" value="Protein kinase-like (PK-like)"/>
    <property type="match status" value="1"/>
</dbReference>
<evidence type="ECO:0000313" key="9">
    <source>
        <dbReference type="Proteomes" id="UP000290809"/>
    </source>
</evidence>
<dbReference type="GO" id="GO:0004694">
    <property type="term" value="F:eukaryotic translation initiation factor 2alpha kinase activity"/>
    <property type="evidence" value="ECO:0007669"/>
    <property type="project" value="TreeGrafter"/>
</dbReference>
<protein>
    <submittedName>
        <fullName evidence="8">Eukaryotic translation initiation factor 2-alpha kinase 3</fullName>
    </submittedName>
</protein>
<dbReference type="STRING" id="6184.A0A430QDF5"/>
<dbReference type="PROSITE" id="PS50011">
    <property type="entry name" value="PROTEIN_KINASE_DOM"/>
    <property type="match status" value="1"/>
</dbReference>
<name>A0A430QDF5_SCHBO</name>
<dbReference type="InterPro" id="IPR011009">
    <property type="entry name" value="Kinase-like_dom_sf"/>
</dbReference>
<gene>
    <name evidence="8" type="ORF">DC041_0011664</name>
</gene>
<dbReference type="PROSITE" id="PS00108">
    <property type="entry name" value="PROTEIN_KINASE_ST"/>
    <property type="match status" value="1"/>
</dbReference>
<evidence type="ECO:0000256" key="2">
    <source>
        <dbReference type="ARBA" id="ARBA00022741"/>
    </source>
</evidence>
<dbReference type="EMBL" id="QMKO01001913">
    <property type="protein sequence ID" value="RTG85759.1"/>
    <property type="molecule type" value="Genomic_DNA"/>
</dbReference>
<feature type="domain" description="Protein kinase" evidence="7">
    <location>
        <begin position="504"/>
        <end position="885"/>
    </location>
</feature>
<evidence type="ECO:0000256" key="1">
    <source>
        <dbReference type="ARBA" id="ARBA00022679"/>
    </source>
</evidence>
<keyword evidence="8" id="KW-0396">Initiation factor</keyword>
<sequence>MEKELTNGSDLLGGASLKALPLSIDSLFSSNFMLTEDSLLTGGREHSTFAFNPNNGKIRYNCTRDGCTSSNVDKKLVEEPPNTNDPTIIVYRVNNVVRAVSAPSGVEKWNLSVHQYELCLLTGGIPTPTTAVQKTSPICNLPLGTPHAHKKFVDESFIDMEEPDWDIGLDKHTITARTKGLQSEEIWSYNFKSRISKAWIYRTDLQNLRPLSLFMCKFSYSVHCNLNSNNGEMLMIILDDRVALLLIEKVNELEKTTAISNFGSLKGKGLNLFNGKYTLSSSRKRKPKCPSRDRLIYLGSLNGQLYVQTEDGVDLPNPERINLSKSLSIHSAESLNNRRSDLTGYYQASYSKSPKLEKYTQPFILYDSVEETIEKATALGFPSNVGQFKPIHDFQPETIPEKVLTSTDIQMSDTSGIPGQFLDNANDLLMLLLRASEIAVNHSPSGIENIVVKTHSSSGDLCDSPKCPSCSTPNNLTTNPSCQSLLNTANMQPPSFVSSFETDFKYIRRLGRGGFGQVFEVENRLDGCRYAIKRIKMNDTDDDKNIFLREVKALATLDHPGIVRYHRAWKEYPPAGWQESHDELVLGLSDDLTSRSGDCTDCGNNENCLSNTLFSSNIDSRHSSVSLCVDKSSIGLNESHHSSYRKLSKACLDDSLIVFDHQISTETFSLDGSSLVEQSIKDKSKNETKYTCYLYIQMQLCSPISLRDWLVSHSIPESRPPRVELICMFRQIVEAVAYLHDHSLMHRDLKPSNILFDLTNRLKLADFGLVTSMVDDKLNQSDSSCINCNKQGEQPSCSSVTTIVNDLNGESEHNNNNAIIDRQLYPLKEISTAQQKRSVLTRRHTDHVGTDLYMSPEQTEFVLKLLDYDPVKRPDAPAILESALIKQSVS</sequence>
<dbReference type="InterPro" id="IPR050339">
    <property type="entry name" value="CC_SR_Kinase"/>
</dbReference>
<comment type="caution">
    <text evidence="8">The sequence shown here is derived from an EMBL/GenBank/DDBJ whole genome shotgun (WGS) entry which is preliminary data.</text>
</comment>
<evidence type="ECO:0000256" key="3">
    <source>
        <dbReference type="ARBA" id="ARBA00022777"/>
    </source>
</evidence>
<keyword evidence="9" id="KW-1185">Reference proteome</keyword>
<reference evidence="8 9" key="1">
    <citation type="journal article" date="2019" name="PLoS Pathog.">
        <title>Genome sequence of the bovine parasite Schistosoma bovis Tanzania.</title>
        <authorList>
            <person name="Oey H."/>
            <person name="Zakrzewski M."/>
            <person name="Gobert G."/>
            <person name="Gravermann K."/>
            <person name="Stoye J."/>
            <person name="Jones M."/>
            <person name="Mcmanus D."/>
            <person name="Krause L."/>
        </authorList>
    </citation>
    <scope>NUCLEOTIDE SEQUENCE [LARGE SCALE GENOMIC DNA]</scope>
    <source>
        <strain evidence="8 9">TAN1997</strain>
    </source>
</reference>
<dbReference type="PROSITE" id="PS00107">
    <property type="entry name" value="PROTEIN_KINASE_ATP"/>
    <property type="match status" value="1"/>
</dbReference>
<dbReference type="AlphaFoldDB" id="A0A430QDF5"/>
<comment type="similarity">
    <text evidence="5">Belongs to the protein kinase superfamily. Ser/Thr protein kinase family. GCN2 subfamily.</text>
</comment>
<keyword evidence="2 6" id="KW-0547">Nucleotide-binding</keyword>
<dbReference type="InterPro" id="IPR017441">
    <property type="entry name" value="Protein_kinase_ATP_BS"/>
</dbReference>
<dbReference type="GO" id="GO:0003743">
    <property type="term" value="F:translation initiation factor activity"/>
    <property type="evidence" value="ECO:0007669"/>
    <property type="project" value="UniProtKB-KW"/>
</dbReference>
<dbReference type="GO" id="GO:0005524">
    <property type="term" value="F:ATP binding"/>
    <property type="evidence" value="ECO:0007669"/>
    <property type="project" value="UniProtKB-UniRule"/>
</dbReference>
<dbReference type="SMART" id="SM00220">
    <property type="entry name" value="S_TKc"/>
    <property type="match status" value="1"/>
</dbReference>
<dbReference type="Gene3D" id="3.30.200.20">
    <property type="entry name" value="Phosphorylase Kinase, domain 1"/>
    <property type="match status" value="1"/>
</dbReference>
<dbReference type="PANTHER" id="PTHR11042">
    <property type="entry name" value="EUKARYOTIC TRANSLATION INITIATION FACTOR 2-ALPHA KINASE EIF2-ALPHA KINASE -RELATED"/>
    <property type="match status" value="1"/>
</dbReference>
<keyword evidence="4 6" id="KW-0067">ATP-binding</keyword>
<dbReference type="InterPro" id="IPR008271">
    <property type="entry name" value="Ser/Thr_kinase_AS"/>
</dbReference>
<evidence type="ECO:0000256" key="5">
    <source>
        <dbReference type="ARBA" id="ARBA00037982"/>
    </source>
</evidence>
<dbReference type="Gene3D" id="1.10.510.10">
    <property type="entry name" value="Transferase(Phosphotransferase) domain 1"/>
    <property type="match status" value="1"/>
</dbReference>
<feature type="binding site" evidence="6">
    <location>
        <position position="533"/>
    </location>
    <ligand>
        <name>ATP</name>
        <dbReference type="ChEBI" id="CHEBI:30616"/>
    </ligand>
</feature>
<dbReference type="PANTHER" id="PTHR11042:SF91">
    <property type="entry name" value="EUKARYOTIC TRANSLATION INITIATION FACTOR 2-ALPHA KINASE"/>
    <property type="match status" value="1"/>
</dbReference>
<dbReference type="GO" id="GO:0005737">
    <property type="term" value="C:cytoplasm"/>
    <property type="evidence" value="ECO:0007669"/>
    <property type="project" value="TreeGrafter"/>
</dbReference>
<accession>A0A430QDF5</accession>
<evidence type="ECO:0000256" key="4">
    <source>
        <dbReference type="ARBA" id="ARBA00022840"/>
    </source>
</evidence>